<dbReference type="InterPro" id="IPR035513">
    <property type="entry name" value="Invertase/methylesterase_inhib"/>
</dbReference>
<comment type="similarity">
    <text evidence="3">Belongs to the PMEI family.</text>
</comment>
<dbReference type="CDD" id="cd15801">
    <property type="entry name" value="PMEI-like_1"/>
    <property type="match status" value="1"/>
</dbReference>
<dbReference type="InterPro" id="IPR006501">
    <property type="entry name" value="Pectinesterase_inhib_dom"/>
</dbReference>
<accession>A0A5K0XUM6</accession>
<dbReference type="EMBL" id="LR721776">
    <property type="protein sequence ID" value="VVV69069.1"/>
    <property type="molecule type" value="Genomic_DNA"/>
</dbReference>
<feature type="signal peptide" evidence="4">
    <location>
        <begin position="1"/>
        <end position="38"/>
    </location>
</feature>
<dbReference type="OMA" id="TATCKHT"/>
<dbReference type="SMART" id="SM00856">
    <property type="entry name" value="PMEI"/>
    <property type="match status" value="1"/>
</dbReference>
<dbReference type="PANTHER" id="PTHR36710">
    <property type="entry name" value="PECTINESTERASE INHIBITOR-LIKE"/>
    <property type="match status" value="1"/>
</dbReference>
<evidence type="ECO:0000259" key="5">
    <source>
        <dbReference type="SMART" id="SM00856"/>
    </source>
</evidence>
<evidence type="ECO:0000256" key="1">
    <source>
        <dbReference type="ARBA" id="ARBA00022729"/>
    </source>
</evidence>
<organism evidence="6">
    <name type="scientific">Nymphaea colorata</name>
    <name type="common">pocket water lily</name>
    <dbReference type="NCBI Taxonomy" id="210225"/>
    <lineage>
        <taxon>Eukaryota</taxon>
        <taxon>Viridiplantae</taxon>
        <taxon>Streptophyta</taxon>
        <taxon>Embryophyta</taxon>
        <taxon>Tracheophyta</taxon>
        <taxon>Spermatophyta</taxon>
        <taxon>Magnoliopsida</taxon>
        <taxon>Nymphaeales</taxon>
        <taxon>Nymphaeaceae</taxon>
        <taxon>Nymphaea</taxon>
    </lineage>
</organism>
<dbReference type="GO" id="GO:0004857">
    <property type="term" value="F:enzyme inhibitor activity"/>
    <property type="evidence" value="ECO:0007669"/>
    <property type="project" value="InterPro"/>
</dbReference>
<keyword evidence="1 4" id="KW-0732">Signal</keyword>
<evidence type="ECO:0000256" key="4">
    <source>
        <dbReference type="SAM" id="SignalP"/>
    </source>
</evidence>
<dbReference type="Gramene" id="NC11G0057980.1">
    <property type="protein sequence ID" value="NC11G0057980.1:cds"/>
    <property type="gene ID" value="NC11G0057980"/>
</dbReference>
<evidence type="ECO:0000313" key="6">
    <source>
        <dbReference type="EMBL" id="VVV69069.1"/>
    </source>
</evidence>
<dbReference type="Pfam" id="PF04043">
    <property type="entry name" value="PMEI"/>
    <property type="match status" value="1"/>
</dbReference>
<evidence type="ECO:0000256" key="2">
    <source>
        <dbReference type="ARBA" id="ARBA00023157"/>
    </source>
</evidence>
<dbReference type="AlphaFoldDB" id="A0A5K0XUM6"/>
<evidence type="ECO:0000256" key="3">
    <source>
        <dbReference type="ARBA" id="ARBA00038471"/>
    </source>
</evidence>
<dbReference type="InterPro" id="IPR052421">
    <property type="entry name" value="PCW_Enzyme_Inhibitor"/>
</dbReference>
<gene>
    <name evidence="6" type="ORF">NYM_LOCUS5978</name>
</gene>
<reference evidence="6" key="1">
    <citation type="submission" date="2019-09" db="EMBL/GenBank/DDBJ databases">
        <authorList>
            <person name="Zhang L."/>
        </authorList>
    </citation>
    <scope>NUCLEOTIDE SEQUENCE</scope>
</reference>
<feature type="chain" id="PRO_5023849826" description="Pectinesterase inhibitor domain-containing protein" evidence="4">
    <location>
        <begin position="39"/>
        <end position="193"/>
    </location>
</feature>
<dbReference type="PANTHER" id="PTHR36710:SF18">
    <property type="entry name" value="PECTINESTERASE INHIBITOR 5-RELATED"/>
    <property type="match status" value="1"/>
</dbReference>
<dbReference type="Gene3D" id="1.20.140.40">
    <property type="entry name" value="Invertase/pectin methylesterase inhibitor family protein"/>
    <property type="match status" value="1"/>
</dbReference>
<protein>
    <recommendedName>
        <fullName evidence="5">Pectinesterase inhibitor domain-containing protein</fullName>
    </recommendedName>
</protein>
<dbReference type="NCBIfam" id="TIGR01614">
    <property type="entry name" value="PME_inhib"/>
    <property type="match status" value="1"/>
</dbReference>
<name>A0A5K0XUM6_9MAGN</name>
<feature type="domain" description="Pectinesterase inhibitor" evidence="5">
    <location>
        <begin position="42"/>
        <end position="188"/>
    </location>
</feature>
<sequence>MSAALMTDNKPLRLPHLFSVVFLLATATWATLLPCTHAQSEDHPDFISKICNHTIHFEVCNTSLRSMPDSQNADVYNLTRIAINLTIAEGLRIGSNISSMLDARFLPSYGERRLKDCADLYSDAVESLRLAVKDLALRSFFDVNLHVTAAMTESSTCEDGFSEEDGYTSPLTYQNSYFFMLCSNVLAINALLS</sequence>
<keyword evidence="2" id="KW-1015">Disulfide bond</keyword>
<dbReference type="SUPFAM" id="SSF101148">
    <property type="entry name" value="Plant invertase/pectin methylesterase inhibitor"/>
    <property type="match status" value="1"/>
</dbReference>
<proteinExistence type="inferred from homology"/>